<dbReference type="AlphaFoldDB" id="A0A4R3YYR8"/>
<protein>
    <submittedName>
        <fullName evidence="1">Uncharacterized protein</fullName>
    </submittedName>
</protein>
<gene>
    <name evidence="1" type="ORF">EDC52_103487</name>
</gene>
<sequence length="73" mass="8094">MTEPKEQEVIFREEINILLRPADRSPLDPACLLTSPSVASALKQVVNLAFSVVGYARIALIRGSPVRKIDAYR</sequence>
<accession>A0A4R3YYR8</accession>
<dbReference type="Proteomes" id="UP000295719">
    <property type="component" value="Unassembled WGS sequence"/>
</dbReference>
<evidence type="ECO:0000313" key="1">
    <source>
        <dbReference type="EMBL" id="TCV98395.1"/>
    </source>
</evidence>
<organism evidence="1 2">
    <name type="scientific">Biostraticola tofi</name>
    <dbReference type="NCBI Taxonomy" id="466109"/>
    <lineage>
        <taxon>Bacteria</taxon>
        <taxon>Pseudomonadati</taxon>
        <taxon>Pseudomonadota</taxon>
        <taxon>Gammaproteobacteria</taxon>
        <taxon>Enterobacterales</taxon>
        <taxon>Bruguierivoracaceae</taxon>
        <taxon>Biostraticola</taxon>
    </lineage>
</organism>
<comment type="caution">
    <text evidence="1">The sequence shown here is derived from an EMBL/GenBank/DDBJ whole genome shotgun (WGS) entry which is preliminary data.</text>
</comment>
<evidence type="ECO:0000313" key="2">
    <source>
        <dbReference type="Proteomes" id="UP000295719"/>
    </source>
</evidence>
<proteinExistence type="predicted"/>
<keyword evidence="2" id="KW-1185">Reference proteome</keyword>
<reference evidence="1 2" key="1">
    <citation type="submission" date="2019-03" db="EMBL/GenBank/DDBJ databases">
        <title>Genomic Encyclopedia of Type Strains, Phase IV (KMG-IV): sequencing the most valuable type-strain genomes for metagenomic binning, comparative biology and taxonomic classification.</title>
        <authorList>
            <person name="Goeker M."/>
        </authorList>
    </citation>
    <scope>NUCLEOTIDE SEQUENCE [LARGE SCALE GENOMIC DNA]</scope>
    <source>
        <strain evidence="1 2">DSM 19580</strain>
    </source>
</reference>
<name>A0A4R3YYR8_9GAMM</name>
<dbReference type="EMBL" id="SMCR01000003">
    <property type="protein sequence ID" value="TCV98395.1"/>
    <property type="molecule type" value="Genomic_DNA"/>
</dbReference>